<reference evidence="1" key="2">
    <citation type="submission" date="2022-10" db="EMBL/GenBank/DDBJ databases">
        <authorList>
            <consortium name="ENA_rothamsted_submissions"/>
            <consortium name="culmorum"/>
            <person name="King R."/>
        </authorList>
    </citation>
    <scope>NUCLEOTIDE SEQUENCE</scope>
</reference>
<dbReference type="Proteomes" id="UP001154329">
    <property type="component" value="Chromosome 1"/>
</dbReference>
<reference evidence="1" key="1">
    <citation type="submission" date="2022-02" db="EMBL/GenBank/DDBJ databases">
        <authorList>
            <person name="King R."/>
        </authorList>
    </citation>
    <scope>NUCLEOTIDE SEQUENCE</scope>
</reference>
<proteinExistence type="predicted"/>
<name>A0A9P0NEI0_APHGO</name>
<organism evidence="1 2">
    <name type="scientific">Aphis gossypii</name>
    <name type="common">Cotton aphid</name>
    <dbReference type="NCBI Taxonomy" id="80765"/>
    <lineage>
        <taxon>Eukaryota</taxon>
        <taxon>Metazoa</taxon>
        <taxon>Ecdysozoa</taxon>
        <taxon>Arthropoda</taxon>
        <taxon>Hexapoda</taxon>
        <taxon>Insecta</taxon>
        <taxon>Pterygota</taxon>
        <taxon>Neoptera</taxon>
        <taxon>Paraneoptera</taxon>
        <taxon>Hemiptera</taxon>
        <taxon>Sternorrhyncha</taxon>
        <taxon>Aphidomorpha</taxon>
        <taxon>Aphidoidea</taxon>
        <taxon>Aphididae</taxon>
        <taxon>Aphidini</taxon>
        <taxon>Aphis</taxon>
        <taxon>Aphis</taxon>
    </lineage>
</organism>
<evidence type="ECO:0000313" key="1">
    <source>
        <dbReference type="EMBL" id="CAH1713468.1"/>
    </source>
</evidence>
<accession>A0A9P0NEI0</accession>
<evidence type="ECO:0000313" key="2">
    <source>
        <dbReference type="Proteomes" id="UP001154329"/>
    </source>
</evidence>
<keyword evidence="2" id="KW-1185">Reference proteome</keyword>
<dbReference type="AlphaFoldDB" id="A0A9P0NEI0"/>
<sequence>MSEKIHRTEYSSSLTSTSSKIIKSNMKGTTSTFMDSGINKNQCIGIEQKINLTYCLYKEFVITHCDEIISMNKNFYPNSDYSVNLKKQLRRVQFKHQNQQNTKNTKLMDCTDPVNNDFNNMSSISSGSDFIFKPVVDLFKSPDSCITKSSQDSFVCSTQEILFTNSDDSINIDEVKLELNEEYFSSPEICINENTKNSCQIKITDYQSRSTFHTVLEKGNQKSKNIIRSSSISSEDSFKYYRKKMF</sequence>
<protein>
    <submittedName>
        <fullName evidence="1">Uncharacterized protein</fullName>
    </submittedName>
</protein>
<dbReference type="EMBL" id="OU899034">
    <property type="protein sequence ID" value="CAH1713468.1"/>
    <property type="molecule type" value="Genomic_DNA"/>
</dbReference>
<gene>
    <name evidence="1" type="ORF">APHIGO_LOCUS2404</name>
</gene>